<comment type="caution">
    <text evidence="1">The sequence shown here is derived from an EMBL/GenBank/DDBJ whole genome shotgun (WGS) entry which is preliminary data.</text>
</comment>
<dbReference type="PANTHER" id="PTHR42085">
    <property type="entry name" value="F-BOX DOMAIN-CONTAINING PROTEIN"/>
    <property type="match status" value="1"/>
</dbReference>
<keyword evidence="2" id="KW-1185">Reference proteome</keyword>
<evidence type="ECO:0000313" key="1">
    <source>
        <dbReference type="EMBL" id="OQE12029.1"/>
    </source>
</evidence>
<dbReference type="EMBL" id="MDYP01000001">
    <property type="protein sequence ID" value="OQE12029.1"/>
    <property type="molecule type" value="Genomic_DNA"/>
</dbReference>
<accession>A0A1V6SE41</accession>
<dbReference type="InterPro" id="IPR038883">
    <property type="entry name" value="AN11006-like"/>
</dbReference>
<organism evidence="1 2">
    <name type="scientific">Penicillium vulpinum</name>
    <dbReference type="NCBI Taxonomy" id="29845"/>
    <lineage>
        <taxon>Eukaryota</taxon>
        <taxon>Fungi</taxon>
        <taxon>Dikarya</taxon>
        <taxon>Ascomycota</taxon>
        <taxon>Pezizomycotina</taxon>
        <taxon>Eurotiomycetes</taxon>
        <taxon>Eurotiomycetidae</taxon>
        <taxon>Eurotiales</taxon>
        <taxon>Aspergillaceae</taxon>
        <taxon>Penicillium</taxon>
    </lineage>
</organism>
<reference evidence="2" key="1">
    <citation type="journal article" date="2017" name="Nat. Microbiol.">
        <title>Global analysis of biosynthetic gene clusters reveals vast potential of secondary metabolite production in Penicillium species.</title>
        <authorList>
            <person name="Nielsen J.C."/>
            <person name="Grijseels S."/>
            <person name="Prigent S."/>
            <person name="Ji B."/>
            <person name="Dainat J."/>
            <person name="Nielsen K.F."/>
            <person name="Frisvad J.C."/>
            <person name="Workman M."/>
            <person name="Nielsen J."/>
        </authorList>
    </citation>
    <scope>NUCLEOTIDE SEQUENCE [LARGE SCALE GENOMIC DNA]</scope>
    <source>
        <strain evidence="2">IBT 29486</strain>
    </source>
</reference>
<name>A0A1V6SE41_9EURO</name>
<dbReference type="AlphaFoldDB" id="A0A1V6SE41"/>
<proteinExistence type="predicted"/>
<protein>
    <recommendedName>
        <fullName evidence="3">F-box domain-containing protein</fullName>
    </recommendedName>
</protein>
<sequence length="192" mass="22304">MSASFRFLSLPAELRNEIYKYLLVYRQPIDPWYRCHGLEPNILCTNTKILHEARSILYAENCFELRASKSERIPEFLDTIGPINASHIQCVRIDFPTPREHEDTVSLEEDSLCILEKVQHHCSNLKKNYANAIALADARFREISSLQEIVVEVYEGDPNLDLRKEMESHGWILIVVAEIWSYGSEDDEDVYD</sequence>
<dbReference type="Proteomes" id="UP000191518">
    <property type="component" value="Unassembled WGS sequence"/>
</dbReference>
<dbReference type="PANTHER" id="PTHR42085:SF2">
    <property type="entry name" value="F-BOX DOMAIN-CONTAINING PROTEIN"/>
    <property type="match status" value="1"/>
</dbReference>
<gene>
    <name evidence="1" type="ORF">PENVUL_c001G07447</name>
</gene>
<evidence type="ECO:0000313" key="2">
    <source>
        <dbReference type="Proteomes" id="UP000191518"/>
    </source>
</evidence>
<evidence type="ECO:0008006" key="3">
    <source>
        <dbReference type="Google" id="ProtNLM"/>
    </source>
</evidence>